<feature type="non-terminal residue" evidence="1">
    <location>
        <position position="1"/>
    </location>
</feature>
<evidence type="ECO:0000313" key="2">
    <source>
        <dbReference type="Proteomes" id="UP001328107"/>
    </source>
</evidence>
<protein>
    <submittedName>
        <fullName evidence="1">Uncharacterized protein</fullName>
    </submittedName>
</protein>
<keyword evidence="2" id="KW-1185">Reference proteome</keyword>
<dbReference type="EMBL" id="BTRK01000005">
    <property type="protein sequence ID" value="GMR54526.1"/>
    <property type="molecule type" value="Genomic_DNA"/>
</dbReference>
<dbReference type="Proteomes" id="UP001328107">
    <property type="component" value="Unassembled WGS sequence"/>
</dbReference>
<gene>
    <name evidence="1" type="ORF">PMAYCL1PPCAC_24721</name>
</gene>
<comment type="caution">
    <text evidence="1">The sequence shown here is derived from an EMBL/GenBank/DDBJ whole genome shotgun (WGS) entry which is preliminary data.</text>
</comment>
<reference evidence="2" key="1">
    <citation type="submission" date="2022-10" db="EMBL/GenBank/DDBJ databases">
        <title>Genome assembly of Pristionchus species.</title>
        <authorList>
            <person name="Yoshida K."/>
            <person name="Sommer R.J."/>
        </authorList>
    </citation>
    <scope>NUCLEOTIDE SEQUENCE [LARGE SCALE GENOMIC DNA]</scope>
    <source>
        <strain evidence="2">RS5460</strain>
    </source>
</reference>
<name>A0AAN5I8V8_9BILA</name>
<organism evidence="1 2">
    <name type="scientific">Pristionchus mayeri</name>
    <dbReference type="NCBI Taxonomy" id="1317129"/>
    <lineage>
        <taxon>Eukaryota</taxon>
        <taxon>Metazoa</taxon>
        <taxon>Ecdysozoa</taxon>
        <taxon>Nematoda</taxon>
        <taxon>Chromadorea</taxon>
        <taxon>Rhabditida</taxon>
        <taxon>Rhabditina</taxon>
        <taxon>Diplogasteromorpha</taxon>
        <taxon>Diplogasteroidea</taxon>
        <taxon>Neodiplogasteridae</taxon>
        <taxon>Pristionchus</taxon>
    </lineage>
</organism>
<sequence>SIELAVLLLVSSVRTDFTSFHLHHYLDHSVSPCDNLYRHVCPRGISETAMDMPERFYEQLTEQADSRSNNYPIMNDIHLAEDSMNCFFDPISYRRSLQKKTSMIFLHCSQQISKQGKIS</sequence>
<accession>A0AAN5I8V8</accession>
<proteinExistence type="predicted"/>
<dbReference type="AlphaFoldDB" id="A0AAN5I8V8"/>
<evidence type="ECO:0000313" key="1">
    <source>
        <dbReference type="EMBL" id="GMR54526.1"/>
    </source>
</evidence>
<dbReference type="SUPFAM" id="SSF55486">
    <property type="entry name" value="Metalloproteases ('zincins'), catalytic domain"/>
    <property type="match status" value="1"/>
</dbReference>